<sequence length="330" mass="33564">MNTVIRAALAATMVCAAVQGSAASPAPATAGRDITAPGPHGALAGTYMAPAGEGPVILIIPGSGPTDRDGNNPLGVTAAPYRLLAEALGAEGIGSLRIDKRGMFGSKAAVPDPNAVTIADYVADVEAWTEAARAASGRSCIWLLGHSEGGLVALAAAQRTPTLCGIILVSASGEALGQVMRAQLRRNPANAPILADAFGAIDRLEKGERADVSAMHPALQQLFAPAVQAFLIDLFRHDPAELAADVRIPMLIVEGGEDLQVPAGSAAPLRKANAGARYRLVPGMNHVLKQVPPGDAAANMAAYAGAAQPVSPGLVAAIAEFVRRQPLAGR</sequence>
<dbReference type="Gene3D" id="3.40.50.1820">
    <property type="entry name" value="alpha/beta hydrolase"/>
    <property type="match status" value="1"/>
</dbReference>
<dbReference type="Proteomes" id="UP000439522">
    <property type="component" value="Unassembled WGS sequence"/>
</dbReference>
<dbReference type="RefSeq" id="WP_160611208.1">
    <property type="nucleotide sequence ID" value="NZ_WTZA01000001.1"/>
</dbReference>
<dbReference type="AlphaFoldDB" id="A0A6I4THP7"/>
<feature type="domain" description="Serine aminopeptidase S33" evidence="2">
    <location>
        <begin position="79"/>
        <end position="172"/>
    </location>
</feature>
<evidence type="ECO:0000313" key="4">
    <source>
        <dbReference type="Proteomes" id="UP000439522"/>
    </source>
</evidence>
<feature type="signal peptide" evidence="1">
    <location>
        <begin position="1"/>
        <end position="22"/>
    </location>
</feature>
<keyword evidence="3" id="KW-0378">Hydrolase</keyword>
<evidence type="ECO:0000256" key="1">
    <source>
        <dbReference type="SAM" id="SignalP"/>
    </source>
</evidence>
<dbReference type="Pfam" id="PF12146">
    <property type="entry name" value="Hydrolase_4"/>
    <property type="match status" value="1"/>
</dbReference>
<reference evidence="3 4" key="1">
    <citation type="submission" date="2019-12" db="EMBL/GenBank/DDBJ databases">
        <title>Genomic-based taxomic classification of the family Erythrobacteraceae.</title>
        <authorList>
            <person name="Xu L."/>
        </authorList>
    </citation>
    <scope>NUCLEOTIDE SEQUENCE [LARGE SCALE GENOMIC DNA]</scope>
    <source>
        <strain evidence="3 4">100921-2</strain>
    </source>
</reference>
<accession>A0A6I4THP7</accession>
<gene>
    <name evidence="3" type="ORF">GRI40_10165</name>
</gene>
<evidence type="ECO:0000313" key="3">
    <source>
        <dbReference type="EMBL" id="MXO75580.1"/>
    </source>
</evidence>
<keyword evidence="1" id="KW-0732">Signal</keyword>
<dbReference type="OrthoDB" id="9809549at2"/>
<protein>
    <submittedName>
        <fullName evidence="3">Alpha/beta fold hydrolase</fullName>
    </submittedName>
</protein>
<dbReference type="InterPro" id="IPR029058">
    <property type="entry name" value="AB_hydrolase_fold"/>
</dbReference>
<evidence type="ECO:0000259" key="2">
    <source>
        <dbReference type="Pfam" id="PF12146"/>
    </source>
</evidence>
<comment type="caution">
    <text evidence="3">The sequence shown here is derived from an EMBL/GenBank/DDBJ whole genome shotgun (WGS) entry which is preliminary data.</text>
</comment>
<proteinExistence type="predicted"/>
<name>A0A6I4THP7_9SPHN</name>
<dbReference type="InterPro" id="IPR022742">
    <property type="entry name" value="Hydrolase_4"/>
</dbReference>
<dbReference type="InterPro" id="IPR053145">
    <property type="entry name" value="AB_hydrolase_Est10"/>
</dbReference>
<feature type="chain" id="PRO_5026119606" evidence="1">
    <location>
        <begin position="23"/>
        <end position="330"/>
    </location>
</feature>
<dbReference type="SUPFAM" id="SSF53474">
    <property type="entry name" value="alpha/beta-Hydrolases"/>
    <property type="match status" value="1"/>
</dbReference>
<dbReference type="EMBL" id="WTZA01000001">
    <property type="protein sequence ID" value="MXO75580.1"/>
    <property type="molecule type" value="Genomic_DNA"/>
</dbReference>
<dbReference type="GO" id="GO:0052689">
    <property type="term" value="F:carboxylic ester hydrolase activity"/>
    <property type="evidence" value="ECO:0007669"/>
    <property type="project" value="TreeGrafter"/>
</dbReference>
<organism evidence="3 4">
    <name type="scientific">Tsuneonella aeria</name>
    <dbReference type="NCBI Taxonomy" id="1837929"/>
    <lineage>
        <taxon>Bacteria</taxon>
        <taxon>Pseudomonadati</taxon>
        <taxon>Pseudomonadota</taxon>
        <taxon>Alphaproteobacteria</taxon>
        <taxon>Sphingomonadales</taxon>
        <taxon>Erythrobacteraceae</taxon>
        <taxon>Tsuneonella</taxon>
    </lineage>
</organism>
<dbReference type="PANTHER" id="PTHR43265:SF1">
    <property type="entry name" value="ESTERASE ESTD"/>
    <property type="match status" value="1"/>
</dbReference>
<dbReference type="PANTHER" id="PTHR43265">
    <property type="entry name" value="ESTERASE ESTD"/>
    <property type="match status" value="1"/>
</dbReference>
<keyword evidence="4" id="KW-1185">Reference proteome</keyword>